<gene>
    <name evidence="4" type="ORF">GYN08_19880</name>
</gene>
<dbReference type="PANTHER" id="PTHR33164">
    <property type="entry name" value="TRANSCRIPTIONAL REGULATOR, MARR FAMILY"/>
    <property type="match status" value="1"/>
</dbReference>
<reference evidence="4 5" key="1">
    <citation type="submission" date="2020-01" db="EMBL/GenBank/DDBJ databases">
        <title>Polyphasic characterisation and genomic insights into a novel alkali tolerant bacterium VR-M41.</title>
        <authorList>
            <person name="Vemuluri V.R."/>
        </authorList>
    </citation>
    <scope>NUCLEOTIDE SEQUENCE [LARGE SCALE GENOMIC DNA]</scope>
    <source>
        <strain evidence="4 5">VR-M41</strain>
    </source>
</reference>
<keyword evidence="1" id="KW-0238">DNA-binding</keyword>
<dbReference type="InterPro" id="IPR016181">
    <property type="entry name" value="Acyl_CoA_acyltransferase"/>
</dbReference>
<keyword evidence="5" id="KW-1185">Reference proteome</keyword>
<dbReference type="CDD" id="cd04301">
    <property type="entry name" value="NAT_SF"/>
    <property type="match status" value="1"/>
</dbReference>
<evidence type="ECO:0000256" key="1">
    <source>
        <dbReference type="ARBA" id="ARBA00023125"/>
    </source>
</evidence>
<dbReference type="RefSeq" id="WP_166278175.1">
    <property type="nucleotide sequence ID" value="NZ_JAAFGS010000009.1"/>
</dbReference>
<protein>
    <submittedName>
        <fullName evidence="4">MarR family transcriptional regulator</fullName>
    </submittedName>
</protein>
<dbReference type="PROSITE" id="PS51186">
    <property type="entry name" value="GNAT"/>
    <property type="match status" value="1"/>
</dbReference>
<dbReference type="SUPFAM" id="SSF55729">
    <property type="entry name" value="Acyl-CoA N-acyltransferases (Nat)"/>
    <property type="match status" value="1"/>
</dbReference>
<dbReference type="PROSITE" id="PS50995">
    <property type="entry name" value="HTH_MARR_2"/>
    <property type="match status" value="1"/>
</dbReference>
<evidence type="ECO:0000259" key="3">
    <source>
        <dbReference type="PROSITE" id="PS51186"/>
    </source>
</evidence>
<dbReference type="PANTHER" id="PTHR33164:SF89">
    <property type="entry name" value="MARR FAMILY REGULATORY PROTEIN"/>
    <property type="match status" value="1"/>
</dbReference>
<dbReference type="InterPro" id="IPR036388">
    <property type="entry name" value="WH-like_DNA-bd_sf"/>
</dbReference>
<evidence type="ECO:0000313" key="5">
    <source>
        <dbReference type="Proteomes" id="UP000800303"/>
    </source>
</evidence>
<dbReference type="InterPro" id="IPR036390">
    <property type="entry name" value="WH_DNA-bd_sf"/>
</dbReference>
<comment type="caution">
    <text evidence="4">The sequence shown here is derived from an EMBL/GenBank/DDBJ whole genome shotgun (WGS) entry which is preliminary data.</text>
</comment>
<dbReference type="InterPro" id="IPR000835">
    <property type="entry name" value="HTH_MarR-typ"/>
</dbReference>
<organism evidence="4 5">
    <name type="scientific">Saccharibacillus alkalitolerans</name>
    <dbReference type="NCBI Taxonomy" id="2705290"/>
    <lineage>
        <taxon>Bacteria</taxon>
        <taxon>Bacillati</taxon>
        <taxon>Bacillota</taxon>
        <taxon>Bacilli</taxon>
        <taxon>Bacillales</taxon>
        <taxon>Paenibacillaceae</taxon>
        <taxon>Saccharibacillus</taxon>
    </lineage>
</organism>
<sequence>MPDSLIWKQRIRTLRAFNHSDIMQAGVLRERLLHSSYSLTESRVILEISWDPCLTATHLSRHLGLDPGYLSRLLSRLESGGVIERPRSEKDGRRRALKLTPQGEKIAELLNRRVDDDIAEYLAVLSDEDQARLMEAIRTIEEINASRSDRRPDSRYFLREAEPSDGERMARAYENLFEQTFGPQDGFRNILNDTLAGLFEPAEEREFRARCWIAEMNGESAGSIVLERLDDCRMHVKLFMVEPKRRGLGIGGKLLDEAIRFFVGSGCDRLFVWTVRNRDKLQSLLSKRGFKLTELPSVSYYDMSFDVECWELSLGRRSNPSAPRE</sequence>
<dbReference type="SUPFAM" id="SSF46785">
    <property type="entry name" value="Winged helix' DNA-binding domain"/>
    <property type="match status" value="1"/>
</dbReference>
<dbReference type="SMART" id="SM00347">
    <property type="entry name" value="HTH_MARR"/>
    <property type="match status" value="1"/>
</dbReference>
<dbReference type="InterPro" id="IPR039422">
    <property type="entry name" value="MarR/SlyA-like"/>
</dbReference>
<evidence type="ECO:0000259" key="2">
    <source>
        <dbReference type="PROSITE" id="PS50995"/>
    </source>
</evidence>
<evidence type="ECO:0000313" key="4">
    <source>
        <dbReference type="EMBL" id="NGZ77554.1"/>
    </source>
</evidence>
<dbReference type="Proteomes" id="UP000800303">
    <property type="component" value="Unassembled WGS sequence"/>
</dbReference>
<dbReference type="Pfam" id="PF12802">
    <property type="entry name" value="MarR_2"/>
    <property type="match status" value="1"/>
</dbReference>
<dbReference type="Pfam" id="PF00583">
    <property type="entry name" value="Acetyltransf_1"/>
    <property type="match status" value="1"/>
</dbReference>
<dbReference type="Gene3D" id="1.10.10.10">
    <property type="entry name" value="Winged helix-like DNA-binding domain superfamily/Winged helix DNA-binding domain"/>
    <property type="match status" value="1"/>
</dbReference>
<dbReference type="InterPro" id="IPR000182">
    <property type="entry name" value="GNAT_dom"/>
</dbReference>
<feature type="domain" description="HTH marR-type" evidence="2">
    <location>
        <begin position="3"/>
        <end position="142"/>
    </location>
</feature>
<dbReference type="EMBL" id="JAAFGS010000009">
    <property type="protein sequence ID" value="NGZ77554.1"/>
    <property type="molecule type" value="Genomic_DNA"/>
</dbReference>
<dbReference type="CDD" id="cd00090">
    <property type="entry name" value="HTH_ARSR"/>
    <property type="match status" value="1"/>
</dbReference>
<feature type="domain" description="N-acetyltransferase" evidence="3">
    <location>
        <begin position="156"/>
        <end position="308"/>
    </location>
</feature>
<name>A0ABX0FBZ1_9BACL</name>
<accession>A0ABX0FBZ1</accession>
<dbReference type="InterPro" id="IPR011991">
    <property type="entry name" value="ArsR-like_HTH"/>
</dbReference>
<dbReference type="PRINTS" id="PR00598">
    <property type="entry name" value="HTHMARR"/>
</dbReference>
<dbReference type="Gene3D" id="3.40.630.30">
    <property type="match status" value="1"/>
</dbReference>
<proteinExistence type="predicted"/>